<dbReference type="InterPro" id="IPR036930">
    <property type="entry name" value="WGR_dom_sf"/>
</dbReference>
<gene>
    <name evidence="9" type="primary">LOC111133450</name>
</gene>
<dbReference type="InterPro" id="IPR050800">
    <property type="entry name" value="ARTD/PARP"/>
</dbReference>
<evidence type="ECO:0000256" key="1">
    <source>
        <dbReference type="ARBA" id="ARBA00012020"/>
    </source>
</evidence>
<dbReference type="GO" id="GO:0005730">
    <property type="term" value="C:nucleolus"/>
    <property type="evidence" value="ECO:0007669"/>
    <property type="project" value="TreeGrafter"/>
</dbReference>
<evidence type="ECO:0000256" key="3">
    <source>
        <dbReference type="ARBA" id="ARBA00022679"/>
    </source>
</evidence>
<dbReference type="GO" id="GO:1990404">
    <property type="term" value="F:NAD+-protein mono-ADP-ribosyltransferase activity"/>
    <property type="evidence" value="ECO:0007669"/>
    <property type="project" value="TreeGrafter"/>
</dbReference>
<evidence type="ECO:0000313" key="9">
    <source>
        <dbReference type="RefSeq" id="XP_022337591.1"/>
    </source>
</evidence>
<keyword evidence="3" id="KW-0808">Transferase</keyword>
<dbReference type="GO" id="GO:0003950">
    <property type="term" value="F:NAD+ poly-ADP-ribosyltransferase activity"/>
    <property type="evidence" value="ECO:0007669"/>
    <property type="project" value="UniProtKB-EC"/>
</dbReference>
<reference evidence="9" key="1">
    <citation type="submission" date="2025-08" db="UniProtKB">
        <authorList>
            <consortium name="RefSeq"/>
        </authorList>
    </citation>
    <scope>IDENTIFICATION</scope>
    <source>
        <tissue evidence="9">Whole sample</tissue>
    </source>
</reference>
<keyword evidence="4" id="KW-0520">NAD</keyword>
<dbReference type="Gene3D" id="2.20.140.10">
    <property type="entry name" value="WGR domain"/>
    <property type="match status" value="1"/>
</dbReference>
<evidence type="ECO:0000256" key="5">
    <source>
        <dbReference type="ARBA" id="ARBA00033987"/>
    </source>
</evidence>
<evidence type="ECO:0000259" key="7">
    <source>
        <dbReference type="PROSITE" id="PS51977"/>
    </source>
</evidence>
<feature type="domain" description="WGR" evidence="7">
    <location>
        <begin position="1"/>
        <end position="62"/>
    </location>
</feature>
<keyword evidence="2" id="KW-0328">Glycosyltransferase</keyword>
<dbReference type="SUPFAM" id="SSF142921">
    <property type="entry name" value="WGR domain-like"/>
    <property type="match status" value="1"/>
</dbReference>
<feature type="compositionally biased region" description="Basic and acidic residues" evidence="6">
    <location>
        <begin position="11"/>
        <end position="38"/>
    </location>
</feature>
<dbReference type="AlphaFoldDB" id="A0A8B8EDF2"/>
<evidence type="ECO:0000313" key="8">
    <source>
        <dbReference type="Proteomes" id="UP000694844"/>
    </source>
</evidence>
<dbReference type="GO" id="GO:0006302">
    <property type="term" value="P:double-strand break repair"/>
    <property type="evidence" value="ECO:0007669"/>
    <property type="project" value="TreeGrafter"/>
</dbReference>
<evidence type="ECO:0000256" key="6">
    <source>
        <dbReference type="SAM" id="MobiDB-lite"/>
    </source>
</evidence>
<accession>A0A8B8EDF2</accession>
<dbReference type="InterPro" id="IPR008893">
    <property type="entry name" value="WGR_domain"/>
</dbReference>
<dbReference type="Proteomes" id="UP000694844">
    <property type="component" value="Chromosome 5"/>
</dbReference>
<feature type="region of interest" description="Disordered" evidence="6">
    <location>
        <begin position="1"/>
        <end position="38"/>
    </location>
</feature>
<dbReference type="PANTHER" id="PTHR10459">
    <property type="entry name" value="DNA LIGASE"/>
    <property type="match status" value="1"/>
</dbReference>
<sequence length="78" mass="9178">MERTPTVCGRDWGRVGKPGRESEKSHGDHLENAKTEFKKKFKEKTKNNWDQRMDFKKVPGKYHLLAIDYEIQENTGIN</sequence>
<dbReference type="RefSeq" id="XP_022337591.1">
    <property type="nucleotide sequence ID" value="XM_022481883.1"/>
</dbReference>
<dbReference type="EC" id="2.4.2.30" evidence="1"/>
<organism evidence="8 9">
    <name type="scientific">Crassostrea virginica</name>
    <name type="common">Eastern oyster</name>
    <dbReference type="NCBI Taxonomy" id="6565"/>
    <lineage>
        <taxon>Eukaryota</taxon>
        <taxon>Metazoa</taxon>
        <taxon>Spiralia</taxon>
        <taxon>Lophotrochozoa</taxon>
        <taxon>Mollusca</taxon>
        <taxon>Bivalvia</taxon>
        <taxon>Autobranchia</taxon>
        <taxon>Pteriomorphia</taxon>
        <taxon>Ostreida</taxon>
        <taxon>Ostreoidea</taxon>
        <taxon>Ostreidae</taxon>
        <taxon>Crassostrea</taxon>
    </lineage>
</organism>
<protein>
    <recommendedName>
        <fullName evidence="1">NAD(+) ADP-ribosyltransferase</fullName>
        <ecNumber evidence="1">2.4.2.30</ecNumber>
    </recommendedName>
</protein>
<dbReference type="GeneID" id="111133450"/>
<proteinExistence type="predicted"/>
<dbReference type="GO" id="GO:0070212">
    <property type="term" value="P:protein poly-ADP-ribosylation"/>
    <property type="evidence" value="ECO:0007669"/>
    <property type="project" value="TreeGrafter"/>
</dbReference>
<evidence type="ECO:0000256" key="4">
    <source>
        <dbReference type="ARBA" id="ARBA00023027"/>
    </source>
</evidence>
<name>A0A8B8EDF2_CRAVI</name>
<keyword evidence="8" id="KW-1185">Reference proteome</keyword>
<dbReference type="PROSITE" id="PS51977">
    <property type="entry name" value="WGR"/>
    <property type="match status" value="1"/>
</dbReference>
<evidence type="ECO:0000256" key="2">
    <source>
        <dbReference type="ARBA" id="ARBA00022676"/>
    </source>
</evidence>
<dbReference type="Pfam" id="PF05406">
    <property type="entry name" value="WGR"/>
    <property type="match status" value="1"/>
</dbReference>
<comment type="catalytic activity">
    <reaction evidence="5">
        <text>NAD(+) + (ADP-D-ribosyl)n-acceptor = nicotinamide + (ADP-D-ribosyl)n+1-acceptor + H(+).</text>
        <dbReference type="EC" id="2.4.2.30"/>
    </reaction>
</comment>
<dbReference type="KEGG" id="cvn:111133450"/>
<dbReference type="PANTHER" id="PTHR10459:SF60">
    <property type="entry name" value="POLY [ADP-RIBOSE] POLYMERASE 2"/>
    <property type="match status" value="1"/>
</dbReference>